<dbReference type="InterPro" id="IPR002347">
    <property type="entry name" value="SDR_fam"/>
</dbReference>
<dbReference type="Proteomes" id="UP001597267">
    <property type="component" value="Unassembled WGS sequence"/>
</dbReference>
<keyword evidence="1" id="KW-0560">Oxidoreductase</keyword>
<proteinExistence type="predicted"/>
<sequence>MKIMKKHASHDDGVQPYWGLKDIPDLSNKTFLITGATNTYGRLIIRAIYANNGSVIMVDEAQQAGYDLIQSLKETIVSTGTLQFRQLDLSDTNAIQKFAADLQNEIVQLDVLINNASIKKLERRQVNTEGVETHFQYNFFGPFVLTNLLLPLLQMGENPRIVNVSAPLPAYANLKLNDLQLENNYSNQRAYLQSKLATQMVTFYLQNISEAQMLGVKVMTAHAGIHRNFLAPATMNQSSLTRFVRSVINPLIGTNETGVLPILFAAIDEHAKGGALYTPAGFLHSQGRPQATRPIAAALDKQRQSELWVTASELAGFSSWASMANSF</sequence>
<dbReference type="Gene3D" id="3.40.50.720">
    <property type="entry name" value="NAD(P)-binding Rossmann-like Domain"/>
    <property type="match status" value="1"/>
</dbReference>
<name>A0ABW4J7H3_9LACO</name>
<organism evidence="2 3">
    <name type="scientific">Agrilactobacillus yilanensis</name>
    <dbReference type="NCBI Taxonomy" id="2485997"/>
    <lineage>
        <taxon>Bacteria</taxon>
        <taxon>Bacillati</taxon>
        <taxon>Bacillota</taxon>
        <taxon>Bacilli</taxon>
        <taxon>Lactobacillales</taxon>
        <taxon>Lactobacillaceae</taxon>
        <taxon>Agrilactobacillus</taxon>
    </lineage>
</organism>
<gene>
    <name evidence="2" type="ORF">ACFQ5M_08590</name>
</gene>
<evidence type="ECO:0000256" key="1">
    <source>
        <dbReference type="ARBA" id="ARBA00023002"/>
    </source>
</evidence>
<evidence type="ECO:0000313" key="2">
    <source>
        <dbReference type="EMBL" id="MFD1672152.1"/>
    </source>
</evidence>
<dbReference type="SUPFAM" id="SSF51735">
    <property type="entry name" value="NAD(P)-binding Rossmann-fold domains"/>
    <property type="match status" value="1"/>
</dbReference>
<protein>
    <submittedName>
        <fullName evidence="2">SDR family NAD(P)-dependent oxidoreductase</fullName>
    </submittedName>
</protein>
<evidence type="ECO:0000313" key="3">
    <source>
        <dbReference type="Proteomes" id="UP001597267"/>
    </source>
</evidence>
<dbReference type="InterPro" id="IPR036291">
    <property type="entry name" value="NAD(P)-bd_dom_sf"/>
</dbReference>
<reference evidence="3" key="1">
    <citation type="journal article" date="2019" name="Int. J. Syst. Evol. Microbiol.">
        <title>The Global Catalogue of Microorganisms (GCM) 10K type strain sequencing project: providing services to taxonomists for standard genome sequencing and annotation.</title>
        <authorList>
            <consortium name="The Broad Institute Genomics Platform"/>
            <consortium name="The Broad Institute Genome Sequencing Center for Infectious Disease"/>
            <person name="Wu L."/>
            <person name="Ma J."/>
        </authorList>
    </citation>
    <scope>NUCLEOTIDE SEQUENCE [LARGE SCALE GENOMIC DNA]</scope>
    <source>
        <strain evidence="3">CCM 8896</strain>
    </source>
</reference>
<dbReference type="EMBL" id="JBHTOP010000022">
    <property type="protein sequence ID" value="MFD1672152.1"/>
    <property type="molecule type" value="Genomic_DNA"/>
</dbReference>
<accession>A0ABW4J7H3</accession>
<comment type="caution">
    <text evidence="2">The sequence shown here is derived from an EMBL/GenBank/DDBJ whole genome shotgun (WGS) entry which is preliminary data.</text>
</comment>
<dbReference type="PANTHER" id="PTHR43157:SF31">
    <property type="entry name" value="PHOSPHATIDYLINOSITOL-GLYCAN BIOSYNTHESIS CLASS F PROTEIN"/>
    <property type="match status" value="1"/>
</dbReference>
<dbReference type="PANTHER" id="PTHR43157">
    <property type="entry name" value="PHOSPHATIDYLINOSITOL-GLYCAN BIOSYNTHESIS CLASS F PROTEIN-RELATED"/>
    <property type="match status" value="1"/>
</dbReference>
<keyword evidence="3" id="KW-1185">Reference proteome</keyword>
<dbReference type="Pfam" id="PF00106">
    <property type="entry name" value="adh_short"/>
    <property type="match status" value="1"/>
</dbReference>
<dbReference type="RefSeq" id="WP_125715801.1">
    <property type="nucleotide sequence ID" value="NZ_JBHTOP010000022.1"/>
</dbReference>